<evidence type="ECO:0000313" key="2">
    <source>
        <dbReference type="Proteomes" id="UP000316639"/>
    </source>
</evidence>
<dbReference type="GO" id="GO:0016740">
    <property type="term" value="F:transferase activity"/>
    <property type="evidence" value="ECO:0007669"/>
    <property type="project" value="UniProtKB-KW"/>
</dbReference>
<dbReference type="Gene3D" id="3.40.50.2000">
    <property type="entry name" value="Glycogen Phosphorylase B"/>
    <property type="match status" value="1"/>
</dbReference>
<dbReference type="SUPFAM" id="SSF53756">
    <property type="entry name" value="UDP-Glycosyltransferase/glycogen phosphorylase"/>
    <property type="match status" value="1"/>
</dbReference>
<sequence>MSLGIYFGIASEGVRKEIGSSLTVIDRVSYVLDFRFGTPEESFIVGRVIYAAPEVQRPVGGVRIMSRHVAALAGAGVDAALWCPTPGFRYTWFDERVPMWSGTELALADDDVLVWPEPVVLPGRDPAPGCRKVIFNQNHFQTFSLWDDDISYPGWSPAPAVWTVSEESVAVLGRAHPELPLMLVPNAIDTDLFRPRDRNDPTIAWMPRKRAEEAALIKRMLQHDPRGAGVKFQEISNCTEAEVAAALGEASVFIGLGGMIGEGFGLPIAEALASGCLVAGYPAGGGEELFGAPSAWSVPEYRPALLAAKALELLDLPGQDALRAAGRRWIEARYTVKAMTEALLAAVRTTRELPGTAGTAVHFAAWMDEVLAKAGGTRATPPTPAGRPE</sequence>
<dbReference type="OrthoDB" id="9801609at2"/>
<keyword evidence="1" id="KW-0808">Transferase</keyword>
<dbReference type="Proteomes" id="UP000316639">
    <property type="component" value="Unassembled WGS sequence"/>
</dbReference>
<accession>A0A563F1M2</accession>
<comment type="caution">
    <text evidence="1">The sequence shown here is derived from an EMBL/GenBank/DDBJ whole genome shotgun (WGS) entry which is preliminary data.</text>
</comment>
<keyword evidence="2" id="KW-1185">Reference proteome</keyword>
<gene>
    <name evidence="1" type="ORF">FKR81_03725</name>
</gene>
<reference evidence="1 2" key="1">
    <citation type="submission" date="2019-07" db="EMBL/GenBank/DDBJ databases">
        <title>Lentzea xizangensis sp. nov., isolated from Qinghai-Tibetan Plateau Soils.</title>
        <authorList>
            <person name="Huang J."/>
        </authorList>
    </citation>
    <scope>NUCLEOTIDE SEQUENCE [LARGE SCALE GENOMIC DNA]</scope>
    <source>
        <strain evidence="1 2">FXJ1.1311</strain>
    </source>
</reference>
<evidence type="ECO:0000313" key="1">
    <source>
        <dbReference type="EMBL" id="TWP53875.1"/>
    </source>
</evidence>
<organism evidence="1 2">
    <name type="scientific">Lentzea tibetensis</name>
    <dbReference type="NCBI Taxonomy" id="2591470"/>
    <lineage>
        <taxon>Bacteria</taxon>
        <taxon>Bacillati</taxon>
        <taxon>Actinomycetota</taxon>
        <taxon>Actinomycetes</taxon>
        <taxon>Pseudonocardiales</taxon>
        <taxon>Pseudonocardiaceae</taxon>
        <taxon>Lentzea</taxon>
    </lineage>
</organism>
<name>A0A563F1M2_9PSEU</name>
<proteinExistence type="predicted"/>
<dbReference type="AlphaFoldDB" id="A0A563F1M2"/>
<protein>
    <submittedName>
        <fullName evidence="1">Glycosyltransferase family 4 protein</fullName>
    </submittedName>
</protein>
<dbReference type="RefSeq" id="WP_146349471.1">
    <property type="nucleotide sequence ID" value="NZ_VOBR01000002.1"/>
</dbReference>
<dbReference type="EMBL" id="VOBR01000002">
    <property type="protein sequence ID" value="TWP53875.1"/>
    <property type="molecule type" value="Genomic_DNA"/>
</dbReference>